<comment type="caution">
    <text evidence="1">The sequence shown here is derived from an EMBL/GenBank/DDBJ whole genome shotgun (WGS) entry which is preliminary data.</text>
</comment>
<name>A0ABS4JER9_9BACL</name>
<accession>A0ABS4JER9</accession>
<evidence type="ECO:0000313" key="1">
    <source>
        <dbReference type="EMBL" id="MBP2000210.1"/>
    </source>
</evidence>
<protein>
    <submittedName>
        <fullName evidence="1">Uncharacterized protein</fullName>
    </submittedName>
</protein>
<gene>
    <name evidence="1" type="ORF">J2Z69_001229</name>
</gene>
<keyword evidence="2" id="KW-1185">Reference proteome</keyword>
<organism evidence="1 2">
    <name type="scientific">Paenibacillus shirakamiensis</name>
    <dbReference type="NCBI Taxonomy" id="1265935"/>
    <lineage>
        <taxon>Bacteria</taxon>
        <taxon>Bacillati</taxon>
        <taxon>Bacillota</taxon>
        <taxon>Bacilli</taxon>
        <taxon>Bacillales</taxon>
        <taxon>Paenibacillaceae</taxon>
        <taxon>Paenibacillus</taxon>
    </lineage>
</organism>
<proteinExistence type="predicted"/>
<dbReference type="EMBL" id="JAGGLD010000001">
    <property type="protein sequence ID" value="MBP2000210.1"/>
    <property type="molecule type" value="Genomic_DNA"/>
</dbReference>
<evidence type="ECO:0000313" key="2">
    <source>
        <dbReference type="Proteomes" id="UP001519288"/>
    </source>
</evidence>
<reference evidence="1 2" key="1">
    <citation type="submission" date="2021-03" db="EMBL/GenBank/DDBJ databases">
        <title>Genomic Encyclopedia of Type Strains, Phase IV (KMG-IV): sequencing the most valuable type-strain genomes for metagenomic binning, comparative biology and taxonomic classification.</title>
        <authorList>
            <person name="Goeker M."/>
        </authorList>
    </citation>
    <scope>NUCLEOTIDE SEQUENCE [LARGE SCALE GENOMIC DNA]</scope>
    <source>
        <strain evidence="1 2">DSM 26806</strain>
    </source>
</reference>
<dbReference type="RefSeq" id="WP_209860047.1">
    <property type="nucleotide sequence ID" value="NZ_JAGGLD010000001.1"/>
</dbReference>
<dbReference type="Proteomes" id="UP001519288">
    <property type="component" value="Unassembled WGS sequence"/>
</dbReference>
<sequence>MRTHWKIALASLIGGLALSAVLIVNSIGLRNLQYMYTLHTTEQKIIKMEGHQSANGYYLTKSIEPTQILKQRMQSQGWHYVQHEGNGYFFEKKQQQTIVTTTIWNHNYVLYQVQRDVVDLTG</sequence>